<dbReference type="RefSeq" id="WP_194027493.1">
    <property type="nucleotide sequence ID" value="NZ_JADEWZ010000001.1"/>
</dbReference>
<dbReference type="Proteomes" id="UP000654482">
    <property type="component" value="Unassembled WGS sequence"/>
</dbReference>
<comment type="caution">
    <text evidence="1">The sequence shown here is derived from an EMBL/GenBank/DDBJ whole genome shotgun (WGS) entry which is preliminary data.</text>
</comment>
<evidence type="ECO:0000313" key="1">
    <source>
        <dbReference type="EMBL" id="MBE9114414.1"/>
    </source>
</evidence>
<keyword evidence="2" id="KW-1185">Reference proteome</keyword>
<evidence type="ECO:0000313" key="2">
    <source>
        <dbReference type="Proteomes" id="UP000654482"/>
    </source>
</evidence>
<gene>
    <name evidence="1" type="ORF">IQ249_00750</name>
</gene>
<proteinExistence type="predicted"/>
<sequence length="206" mass="24126">MDRNLRKKLIAGILIAFAATLASLSLLLGAIGYFWSEYLPAIPYQNSSANKIAQIEATFPLIESLQASYYHYQDSRSGGCKTLEYQEGNYRYNPIDNFNCYLDVSFVRDYRDKETLTYQEFNEKSLADFEKIEKKMDSIGIDRFNANFDEQGNVISGSFGKICNFCRTVFNYEPNYRILPETIPHEMEFYRMGENQNWFREEVDWN</sequence>
<dbReference type="AlphaFoldDB" id="A0A8J7DND5"/>
<organism evidence="1 2">
    <name type="scientific">Lusitaniella coriacea LEGE 07157</name>
    <dbReference type="NCBI Taxonomy" id="945747"/>
    <lineage>
        <taxon>Bacteria</taxon>
        <taxon>Bacillati</taxon>
        <taxon>Cyanobacteriota</taxon>
        <taxon>Cyanophyceae</taxon>
        <taxon>Spirulinales</taxon>
        <taxon>Lusitaniellaceae</taxon>
        <taxon>Lusitaniella</taxon>
    </lineage>
</organism>
<accession>A0A8J7DND5</accession>
<name>A0A8J7DND5_9CYAN</name>
<protein>
    <submittedName>
        <fullName evidence="1">Uncharacterized protein</fullName>
    </submittedName>
</protein>
<reference evidence="1" key="1">
    <citation type="submission" date="2020-10" db="EMBL/GenBank/DDBJ databases">
        <authorList>
            <person name="Castelo-Branco R."/>
            <person name="Eusebio N."/>
            <person name="Adriana R."/>
            <person name="Vieira A."/>
            <person name="Brugerolle De Fraissinette N."/>
            <person name="Rezende De Castro R."/>
            <person name="Schneider M.P."/>
            <person name="Vasconcelos V."/>
            <person name="Leao P.N."/>
        </authorList>
    </citation>
    <scope>NUCLEOTIDE SEQUENCE</scope>
    <source>
        <strain evidence="1">LEGE 07157</strain>
    </source>
</reference>
<dbReference type="EMBL" id="JADEWZ010000001">
    <property type="protein sequence ID" value="MBE9114414.1"/>
    <property type="molecule type" value="Genomic_DNA"/>
</dbReference>